<evidence type="ECO:0000259" key="1">
    <source>
        <dbReference type="SMART" id="SM00387"/>
    </source>
</evidence>
<dbReference type="Gene3D" id="3.30.565.10">
    <property type="entry name" value="Histidine kinase-like ATPase, C-terminal domain"/>
    <property type="match status" value="1"/>
</dbReference>
<dbReference type="AlphaFoldDB" id="A0A5D4KEC8"/>
<dbReference type="Pfam" id="PF02518">
    <property type="entry name" value="HATPase_c"/>
    <property type="match status" value="1"/>
</dbReference>
<organism evidence="2 3">
    <name type="scientific">Rossellomorea vietnamensis</name>
    <dbReference type="NCBI Taxonomy" id="218284"/>
    <lineage>
        <taxon>Bacteria</taxon>
        <taxon>Bacillati</taxon>
        <taxon>Bacillota</taxon>
        <taxon>Bacilli</taxon>
        <taxon>Bacillales</taxon>
        <taxon>Bacillaceae</taxon>
        <taxon>Rossellomorea</taxon>
    </lineage>
</organism>
<protein>
    <submittedName>
        <fullName evidence="2">Anti-sigma regulatory factor</fullName>
    </submittedName>
</protein>
<dbReference type="CDD" id="cd16934">
    <property type="entry name" value="HATPase_RsbT-like"/>
    <property type="match status" value="1"/>
</dbReference>
<dbReference type="InterPro" id="IPR003594">
    <property type="entry name" value="HATPase_dom"/>
</dbReference>
<evidence type="ECO:0000313" key="2">
    <source>
        <dbReference type="EMBL" id="TYR75075.1"/>
    </source>
</evidence>
<name>A0A5D4KEC8_9BACI</name>
<dbReference type="SMART" id="SM00387">
    <property type="entry name" value="HATPase_c"/>
    <property type="match status" value="1"/>
</dbReference>
<evidence type="ECO:0000313" key="3">
    <source>
        <dbReference type="Proteomes" id="UP000323317"/>
    </source>
</evidence>
<comment type="caution">
    <text evidence="2">The sequence shown here is derived from an EMBL/GenBank/DDBJ whole genome shotgun (WGS) entry which is preliminary data.</text>
</comment>
<dbReference type="RefSeq" id="WP_148946999.1">
    <property type="nucleotide sequence ID" value="NZ_JBNIKK010000003.1"/>
</dbReference>
<dbReference type="EMBL" id="VTEH01000008">
    <property type="protein sequence ID" value="TYR75075.1"/>
    <property type="molecule type" value="Genomic_DNA"/>
</dbReference>
<dbReference type="Proteomes" id="UP000323317">
    <property type="component" value="Unassembled WGS sequence"/>
</dbReference>
<feature type="domain" description="Histidine kinase/HSP90-like ATPase" evidence="1">
    <location>
        <begin position="34"/>
        <end position="134"/>
    </location>
</feature>
<sequence>MDNTLVIHIREEADIVAARKKGREIAQQLQFSLTNQARILTVVSELSRNIYRYAGCGHIEFELLEEERKKGIRIISLDQGCGIPDIEKAMQKGYSTSGSLGAGLPGVKTIMDEFELTSAPNSGTRVEAVKWQIG</sequence>
<dbReference type="InterPro" id="IPR036890">
    <property type="entry name" value="HATPase_C_sf"/>
</dbReference>
<gene>
    <name evidence="2" type="ORF">FZC79_11695</name>
</gene>
<accession>A0A5D4KEC8</accession>
<reference evidence="2 3" key="1">
    <citation type="submission" date="2019-08" db="EMBL/GenBank/DDBJ databases">
        <title>Bacillus genomes from the desert of Cuatro Cienegas, Coahuila.</title>
        <authorList>
            <person name="Olmedo-Alvarez G."/>
        </authorList>
    </citation>
    <scope>NUCLEOTIDE SEQUENCE [LARGE SCALE GENOMIC DNA]</scope>
    <source>
        <strain evidence="2 3">CH40_1T</strain>
    </source>
</reference>
<proteinExistence type="predicted"/>
<dbReference type="SUPFAM" id="SSF55874">
    <property type="entry name" value="ATPase domain of HSP90 chaperone/DNA topoisomerase II/histidine kinase"/>
    <property type="match status" value="1"/>
</dbReference>